<accession>A0A7I8VXP4</accession>
<keyword evidence="2" id="KW-1185">Reference proteome</keyword>
<comment type="caution">
    <text evidence="1">The sequence shown here is derived from an EMBL/GenBank/DDBJ whole genome shotgun (WGS) entry which is preliminary data.</text>
</comment>
<gene>
    <name evidence="1" type="ORF">DGYR_LOCUS8581</name>
</gene>
<protein>
    <submittedName>
        <fullName evidence="1">DgyrCDS9053</fullName>
    </submittedName>
</protein>
<name>A0A7I8VXP4_9ANNE</name>
<dbReference type="EMBL" id="CAJFCJ010000012">
    <property type="protein sequence ID" value="CAD5120487.1"/>
    <property type="molecule type" value="Genomic_DNA"/>
</dbReference>
<dbReference type="OrthoDB" id="6283821at2759"/>
<evidence type="ECO:0000313" key="2">
    <source>
        <dbReference type="Proteomes" id="UP000549394"/>
    </source>
</evidence>
<dbReference type="Proteomes" id="UP000549394">
    <property type="component" value="Unassembled WGS sequence"/>
</dbReference>
<dbReference type="AlphaFoldDB" id="A0A7I8VXP4"/>
<organism evidence="1 2">
    <name type="scientific">Dimorphilus gyrociliatus</name>
    <dbReference type="NCBI Taxonomy" id="2664684"/>
    <lineage>
        <taxon>Eukaryota</taxon>
        <taxon>Metazoa</taxon>
        <taxon>Spiralia</taxon>
        <taxon>Lophotrochozoa</taxon>
        <taxon>Annelida</taxon>
        <taxon>Polychaeta</taxon>
        <taxon>Polychaeta incertae sedis</taxon>
        <taxon>Dinophilidae</taxon>
        <taxon>Dimorphilus</taxon>
    </lineage>
</organism>
<reference evidence="1 2" key="1">
    <citation type="submission" date="2020-08" db="EMBL/GenBank/DDBJ databases">
        <authorList>
            <person name="Hejnol A."/>
        </authorList>
    </citation>
    <scope>NUCLEOTIDE SEQUENCE [LARGE SCALE GENOMIC DNA]</scope>
</reference>
<evidence type="ECO:0000313" key="1">
    <source>
        <dbReference type="EMBL" id="CAD5120487.1"/>
    </source>
</evidence>
<proteinExistence type="predicted"/>
<sequence length="379" mass="43152">MYSFASFNEVTTTNDKNITYVDFVPSCTKKSGIVSKSKFQPFSELMNKANKWLNEHPNFAVKGCETIGSSVSSEQAVGECTDTQKTNYHIKITTRTHSQGNTTTHTYIFNIWILKCLRLHIQPKGSDESPEPHQIGSLHIIPDLISESGILSKAKYSAYSDTLKKANEYVNRNPIPGKILNIEAVAIKRKNNKIKDDGSLLFESTEDNGNLTTMFRIFYLIGRPLYEKIALKPNISERIDYIVPRHTIRDYFNIMRVFYVTGPDIRIDYSIGISCKAFQPALLMWKSSVKNTFETFKEFYVREIVPFISYNSHAQIINFEIVAKPMNEDQELMSPKRVPPKILTAEVRVYFIGPVSDPPPGYIQPKPVPVIKKQSCSIL</sequence>